<comment type="similarity">
    <text evidence="1">Belongs to the short-chain dehydrogenases/reductases (SDR) family.</text>
</comment>
<keyword evidence="2 3" id="KW-0560">Oxidoreductase</keyword>
<name>A0ABV8TSA3_9ACTN</name>
<dbReference type="InterPro" id="IPR002347">
    <property type="entry name" value="SDR_fam"/>
</dbReference>
<dbReference type="EC" id="1.-.-.-" evidence="3"/>
<keyword evidence="4" id="KW-1185">Reference proteome</keyword>
<dbReference type="PANTHER" id="PTHR43669:SF3">
    <property type="entry name" value="ALCOHOL DEHYDROGENASE, PUTATIVE (AFU_ORTHOLOGUE AFUA_3G03445)-RELATED"/>
    <property type="match status" value="1"/>
</dbReference>
<comment type="caution">
    <text evidence="3">The sequence shown here is derived from an EMBL/GenBank/DDBJ whole genome shotgun (WGS) entry which is preliminary data.</text>
</comment>
<gene>
    <name evidence="3" type="ORF">ACFPET_00245</name>
</gene>
<protein>
    <submittedName>
        <fullName evidence="3">SDR family oxidoreductase</fullName>
        <ecNumber evidence="3">1.-.-.-</ecNumber>
    </submittedName>
</protein>
<evidence type="ECO:0000256" key="1">
    <source>
        <dbReference type="ARBA" id="ARBA00006484"/>
    </source>
</evidence>
<evidence type="ECO:0000313" key="4">
    <source>
        <dbReference type="Proteomes" id="UP001595823"/>
    </source>
</evidence>
<dbReference type="SUPFAM" id="SSF51735">
    <property type="entry name" value="NAD(P)-binding Rossmann-fold domains"/>
    <property type="match status" value="1"/>
</dbReference>
<evidence type="ECO:0000313" key="3">
    <source>
        <dbReference type="EMBL" id="MFC4333629.1"/>
    </source>
</evidence>
<dbReference type="GO" id="GO:0016491">
    <property type="term" value="F:oxidoreductase activity"/>
    <property type="evidence" value="ECO:0007669"/>
    <property type="project" value="UniProtKB-KW"/>
</dbReference>
<dbReference type="EMBL" id="JBHSDK010000001">
    <property type="protein sequence ID" value="MFC4333629.1"/>
    <property type="molecule type" value="Genomic_DNA"/>
</dbReference>
<dbReference type="CDD" id="cd05233">
    <property type="entry name" value="SDR_c"/>
    <property type="match status" value="1"/>
</dbReference>
<dbReference type="RefSeq" id="WP_380617368.1">
    <property type="nucleotide sequence ID" value="NZ_JBHSDK010000001.1"/>
</dbReference>
<dbReference type="Gene3D" id="3.40.50.720">
    <property type="entry name" value="NAD(P)-binding Rossmann-like Domain"/>
    <property type="match status" value="1"/>
</dbReference>
<dbReference type="PANTHER" id="PTHR43669">
    <property type="entry name" value="5-KETO-D-GLUCONATE 5-REDUCTASE"/>
    <property type="match status" value="1"/>
</dbReference>
<evidence type="ECO:0000256" key="2">
    <source>
        <dbReference type="ARBA" id="ARBA00023002"/>
    </source>
</evidence>
<reference evidence="4" key="1">
    <citation type="journal article" date="2019" name="Int. J. Syst. Evol. Microbiol.">
        <title>The Global Catalogue of Microorganisms (GCM) 10K type strain sequencing project: providing services to taxonomists for standard genome sequencing and annotation.</title>
        <authorList>
            <consortium name="The Broad Institute Genomics Platform"/>
            <consortium name="The Broad Institute Genome Sequencing Center for Infectious Disease"/>
            <person name="Wu L."/>
            <person name="Ma J."/>
        </authorList>
    </citation>
    <scope>NUCLEOTIDE SEQUENCE [LARGE SCALE GENOMIC DNA]</scope>
    <source>
        <strain evidence="4">IBRC-M 10908</strain>
    </source>
</reference>
<dbReference type="Pfam" id="PF00106">
    <property type="entry name" value="adh_short"/>
    <property type="match status" value="1"/>
</dbReference>
<dbReference type="PRINTS" id="PR00081">
    <property type="entry name" value="GDHRDH"/>
</dbReference>
<dbReference type="InterPro" id="IPR036291">
    <property type="entry name" value="NAD(P)-bd_dom_sf"/>
</dbReference>
<dbReference type="Proteomes" id="UP001595823">
    <property type="component" value="Unassembled WGS sequence"/>
</dbReference>
<proteinExistence type="inferred from homology"/>
<organism evidence="3 4">
    <name type="scientific">Salininema proteolyticum</name>
    <dbReference type="NCBI Taxonomy" id="1607685"/>
    <lineage>
        <taxon>Bacteria</taxon>
        <taxon>Bacillati</taxon>
        <taxon>Actinomycetota</taxon>
        <taxon>Actinomycetes</taxon>
        <taxon>Glycomycetales</taxon>
        <taxon>Glycomycetaceae</taxon>
        <taxon>Salininema</taxon>
    </lineage>
</organism>
<accession>A0ABV8TSA3</accession>
<sequence>MRFQDLHVVVNAAGRGFGRTAAIAFADEGAVVHLAARDEAKARATADAIQRRQGSGRAFAHRCDLTDPASVRAFAAAVGERTDRVDVLCNTGAMYLEAGDFLAASDEDVAATVGAAVTGTVLTAKAFLPMLRRSDRPDIVNLVSTAGTPGHFRSGAHEAFYAAKAGQGGFSRTLSHRLRGEGIRVIGLYPPDFDAVDIDGGEWDSTERHPHRNLTTQSVLETVFFAVGQPRDCFISAIEFEQAL</sequence>